<sequence length="54" mass="6174">MTLKEFKAKHPGGYYLRAAEDKRALYGDCDNLIVVDYLYQPLNGIYTVYLIGSI</sequence>
<geneLocation type="plasmid" evidence="2 3">
    <name>pSSP59</name>
</geneLocation>
<name>A0A1U7M9T8_9FIRM</name>
<keyword evidence="2" id="KW-0614">Plasmid</keyword>
<dbReference type="Proteomes" id="UP000245702">
    <property type="component" value="Unassembled WGS sequence"/>
</dbReference>
<accession>A0A1U7M9T8</accession>
<dbReference type="Proteomes" id="UP000186950">
    <property type="component" value="Plasmid pSSP59"/>
</dbReference>
<reference evidence="2" key="2">
    <citation type="submission" date="2024-03" db="EMBL/GenBank/DDBJ databases">
        <title>Complete genome sequence of Sporomusa sphaeroides DSM 2875T isolated from mud of the Leine river and Sporomusa ovata DSM 2662T isolated from sugar beet leaf silage.</title>
        <authorList>
            <person name="Boeer T."/>
            <person name="Lueschen A."/>
            <person name="Daniel R."/>
            <person name="Poehlein A."/>
        </authorList>
    </citation>
    <scope>NUCLEOTIDE SEQUENCE</scope>
    <source>
        <strain evidence="2">DSM 2875</strain>
        <plasmid evidence="2">pSSP59</plasmid>
    </source>
</reference>
<dbReference type="EMBL" id="FCOW01000038">
    <property type="protein sequence ID" value="CVK21549.1"/>
    <property type="molecule type" value="Genomic_DNA"/>
</dbReference>
<reference evidence="1 4" key="1">
    <citation type="submission" date="2016-01" db="EMBL/GenBank/DDBJ databases">
        <authorList>
            <person name="Brown R."/>
        </authorList>
    </citation>
    <scope>NUCLEOTIDE SEQUENCE [LARGE SCALE GENOMIC DNA]</scope>
    <source>
        <strain evidence="1">Sporomusa sphaeroides DSM 2875</strain>
    </source>
</reference>
<gene>
    <name evidence="2" type="ORF">SPSPH_047440</name>
    <name evidence="1" type="ORF">SSPH_04241</name>
</gene>
<evidence type="ECO:0000313" key="1">
    <source>
        <dbReference type="EMBL" id="CVK21549.1"/>
    </source>
</evidence>
<evidence type="ECO:0000313" key="2">
    <source>
        <dbReference type="EMBL" id="WXA41932.1"/>
    </source>
</evidence>
<dbReference type="EMBL" id="CP146992">
    <property type="protein sequence ID" value="WXA41932.1"/>
    <property type="molecule type" value="Genomic_DNA"/>
</dbReference>
<dbReference type="KEGG" id="ssph:SPSPH_047440"/>
<organism evidence="2 3">
    <name type="scientific">Sporomusa sphaeroides DSM 2875</name>
    <dbReference type="NCBI Taxonomy" id="1337886"/>
    <lineage>
        <taxon>Bacteria</taxon>
        <taxon>Bacillati</taxon>
        <taxon>Bacillota</taxon>
        <taxon>Negativicutes</taxon>
        <taxon>Selenomonadales</taxon>
        <taxon>Sporomusaceae</taxon>
        <taxon>Sporomusa</taxon>
    </lineage>
</organism>
<dbReference type="AlphaFoldDB" id="A0A1U7M9T8"/>
<evidence type="ECO:0000313" key="4">
    <source>
        <dbReference type="Proteomes" id="UP000245702"/>
    </source>
</evidence>
<dbReference type="RefSeq" id="WP_158027120.1">
    <property type="nucleotide sequence ID" value="NZ_CP146992.1"/>
</dbReference>
<keyword evidence="4" id="KW-1185">Reference proteome</keyword>
<protein>
    <submittedName>
        <fullName evidence="2">Uncharacterized protein</fullName>
    </submittedName>
</protein>
<proteinExistence type="predicted"/>
<evidence type="ECO:0000313" key="3">
    <source>
        <dbReference type="Proteomes" id="UP000186950"/>
    </source>
</evidence>